<dbReference type="OrthoDB" id="37537at2759"/>
<evidence type="ECO:0000313" key="4">
    <source>
        <dbReference type="Proteomes" id="UP000054477"/>
    </source>
</evidence>
<proteinExistence type="predicted"/>
<name>A0A0C9WQX2_9AGAR</name>
<feature type="domain" description="NADP-dependent oxidoreductase" evidence="2">
    <location>
        <begin position="21"/>
        <end position="327"/>
    </location>
</feature>
<dbReference type="AlphaFoldDB" id="A0A0C9WQX2"/>
<dbReference type="GO" id="GO:0005737">
    <property type="term" value="C:cytoplasm"/>
    <property type="evidence" value="ECO:0007669"/>
    <property type="project" value="TreeGrafter"/>
</dbReference>
<dbReference type="InterPro" id="IPR050791">
    <property type="entry name" value="Aldo-Keto_reductase"/>
</dbReference>
<evidence type="ECO:0000259" key="2">
    <source>
        <dbReference type="Pfam" id="PF00248"/>
    </source>
</evidence>
<dbReference type="InterPro" id="IPR036812">
    <property type="entry name" value="NAD(P)_OxRdtase_dom_sf"/>
</dbReference>
<dbReference type="PRINTS" id="PR00069">
    <property type="entry name" value="ALDKETRDTASE"/>
</dbReference>
<evidence type="ECO:0000313" key="3">
    <source>
        <dbReference type="EMBL" id="KIJ90188.1"/>
    </source>
</evidence>
<dbReference type="InterPro" id="IPR020471">
    <property type="entry name" value="AKR"/>
</dbReference>
<reference evidence="4" key="2">
    <citation type="submission" date="2015-01" db="EMBL/GenBank/DDBJ databases">
        <title>Evolutionary Origins and Diversification of the Mycorrhizal Mutualists.</title>
        <authorList>
            <consortium name="DOE Joint Genome Institute"/>
            <consortium name="Mycorrhizal Genomics Consortium"/>
            <person name="Kohler A."/>
            <person name="Kuo A."/>
            <person name="Nagy L.G."/>
            <person name="Floudas D."/>
            <person name="Copeland A."/>
            <person name="Barry K.W."/>
            <person name="Cichocki N."/>
            <person name="Veneault-Fourrey C."/>
            <person name="LaButti K."/>
            <person name="Lindquist E.A."/>
            <person name="Lipzen A."/>
            <person name="Lundell T."/>
            <person name="Morin E."/>
            <person name="Murat C."/>
            <person name="Riley R."/>
            <person name="Ohm R."/>
            <person name="Sun H."/>
            <person name="Tunlid A."/>
            <person name="Henrissat B."/>
            <person name="Grigoriev I.V."/>
            <person name="Hibbett D.S."/>
            <person name="Martin F."/>
        </authorList>
    </citation>
    <scope>NUCLEOTIDE SEQUENCE [LARGE SCALE GENOMIC DNA]</scope>
    <source>
        <strain evidence="4">LaAM-08-1</strain>
    </source>
</reference>
<dbReference type="PANTHER" id="PTHR43625:SF40">
    <property type="entry name" value="ALDO-KETO REDUCTASE YAKC [NADP(+)]"/>
    <property type="match status" value="1"/>
</dbReference>
<reference evidence="3 4" key="1">
    <citation type="submission" date="2014-04" db="EMBL/GenBank/DDBJ databases">
        <authorList>
            <consortium name="DOE Joint Genome Institute"/>
            <person name="Kuo A."/>
            <person name="Kohler A."/>
            <person name="Nagy L.G."/>
            <person name="Floudas D."/>
            <person name="Copeland A."/>
            <person name="Barry K.W."/>
            <person name="Cichocki N."/>
            <person name="Veneault-Fourrey C."/>
            <person name="LaButti K."/>
            <person name="Lindquist E.A."/>
            <person name="Lipzen A."/>
            <person name="Lundell T."/>
            <person name="Morin E."/>
            <person name="Murat C."/>
            <person name="Sun H."/>
            <person name="Tunlid A."/>
            <person name="Henrissat B."/>
            <person name="Grigoriev I.V."/>
            <person name="Hibbett D.S."/>
            <person name="Martin F."/>
            <person name="Nordberg H.P."/>
            <person name="Cantor M.N."/>
            <person name="Hua S.X."/>
        </authorList>
    </citation>
    <scope>NUCLEOTIDE SEQUENCE [LARGE SCALE GENOMIC DNA]</scope>
    <source>
        <strain evidence="3 4">LaAM-08-1</strain>
    </source>
</reference>
<organism evidence="3 4">
    <name type="scientific">Laccaria amethystina LaAM-08-1</name>
    <dbReference type="NCBI Taxonomy" id="1095629"/>
    <lineage>
        <taxon>Eukaryota</taxon>
        <taxon>Fungi</taxon>
        <taxon>Dikarya</taxon>
        <taxon>Basidiomycota</taxon>
        <taxon>Agaricomycotina</taxon>
        <taxon>Agaricomycetes</taxon>
        <taxon>Agaricomycetidae</taxon>
        <taxon>Agaricales</taxon>
        <taxon>Agaricineae</taxon>
        <taxon>Hydnangiaceae</taxon>
        <taxon>Laccaria</taxon>
    </lineage>
</organism>
<protein>
    <recommendedName>
        <fullName evidence="2">NADP-dependent oxidoreductase domain-containing protein</fullName>
    </recommendedName>
</protein>
<dbReference type="SUPFAM" id="SSF51430">
    <property type="entry name" value="NAD(P)-linked oxidoreductase"/>
    <property type="match status" value="1"/>
</dbReference>
<dbReference type="Gene3D" id="3.20.20.100">
    <property type="entry name" value="NADP-dependent oxidoreductase domain"/>
    <property type="match status" value="1"/>
</dbReference>
<dbReference type="EMBL" id="KN839258">
    <property type="protein sequence ID" value="KIJ90188.1"/>
    <property type="molecule type" value="Genomic_DNA"/>
</dbReference>
<dbReference type="Pfam" id="PF00248">
    <property type="entry name" value="Aldo_ket_red"/>
    <property type="match status" value="1"/>
</dbReference>
<accession>A0A0C9WQX2</accession>
<keyword evidence="1" id="KW-0560">Oxidoreductase</keyword>
<dbReference type="GO" id="GO:0016491">
    <property type="term" value="F:oxidoreductase activity"/>
    <property type="evidence" value="ECO:0007669"/>
    <property type="project" value="UniProtKB-KW"/>
</dbReference>
<dbReference type="STRING" id="1095629.A0A0C9WQX2"/>
<evidence type="ECO:0000256" key="1">
    <source>
        <dbReference type="ARBA" id="ARBA00023002"/>
    </source>
</evidence>
<gene>
    <name evidence="3" type="ORF">K443DRAFT_686902</name>
</gene>
<keyword evidence="4" id="KW-1185">Reference proteome</keyword>
<dbReference type="PANTHER" id="PTHR43625">
    <property type="entry name" value="AFLATOXIN B1 ALDEHYDE REDUCTASE"/>
    <property type="match status" value="1"/>
</dbReference>
<dbReference type="HOGENOM" id="CLU_023205_2_1_1"/>
<dbReference type="InterPro" id="IPR023210">
    <property type="entry name" value="NADP_OxRdtase_dom"/>
</dbReference>
<sequence>MTATTSYPQRQLGKNGPFVAKLGFGTMGIGAYYGQTTASEETILKALSYAADRGLTFWDTADIYGNSEATLGKWFESTNRRKDIFLATKFGSFNLASTPDTGPDSQPSYIRKAFLRSLSELKTDYVDLYYQHRVDPKVPIEVVLETLREFVEAGKIKYLGLSECSIETLKRAKNVKGLGEKVIVVQMEYSPFTLDIELPGPQGQKSFAQEAEDLGVSVIAYSPLARGLVTGRYRSRADFEQDDLRLILPRWSEENFPKNLEVVDKLKQIAQKYSATPSQVTLAWILVEHPTWIPIPGSRTIERIEENARGAELELSVEAIKEIRELVDKAEVAGSRNPSFDWLLAGVEGNSLPLAEWKGEKRSCWLQKPFS</sequence>
<dbReference type="Proteomes" id="UP000054477">
    <property type="component" value="Unassembled WGS sequence"/>
</dbReference>